<protein>
    <submittedName>
        <fullName evidence="7">Uncharacterized protein</fullName>
    </submittedName>
</protein>
<keyword evidence="1" id="KW-0436">Ligase</keyword>
<dbReference type="GO" id="GO:0005524">
    <property type="term" value="F:ATP binding"/>
    <property type="evidence" value="ECO:0007669"/>
    <property type="project" value="UniProtKB-KW"/>
</dbReference>
<evidence type="ECO:0000259" key="6">
    <source>
        <dbReference type="Pfam" id="PF22167"/>
    </source>
</evidence>
<dbReference type="InterPro" id="IPR036390">
    <property type="entry name" value="WH_DNA-bd_sf"/>
</dbReference>
<keyword evidence="2" id="KW-0547">Nucleotide-binding</keyword>
<dbReference type="AlphaFoldDB" id="A0A087S7U8"/>
<evidence type="ECO:0000256" key="4">
    <source>
        <dbReference type="ARBA" id="ARBA00022917"/>
    </source>
</evidence>
<reference evidence="7 8" key="1">
    <citation type="submission" date="2014-06" db="EMBL/GenBank/DDBJ databases">
        <authorList>
            <person name="Ngugi D.K."/>
            <person name="Blom J."/>
            <person name="Alam I."/>
            <person name="Rashid M."/>
            <person name="Baalawi W."/>
            <person name="Zhang G."/>
            <person name="Hikmawan T."/>
            <person name="Guan Y."/>
            <person name="Antunes A."/>
            <person name="Siam R."/>
            <person name="El-Dorry H."/>
            <person name="Bajic V."/>
            <person name="Stingl U."/>
        </authorList>
    </citation>
    <scope>NUCLEOTIDE SEQUENCE [LARGE SCALE GENOMIC DNA]</scope>
    <source>
        <strain evidence="7">SCGC AAA799-B03</strain>
    </source>
</reference>
<dbReference type="Pfam" id="PF14544">
    <property type="entry name" value="DUF4443"/>
    <property type="match status" value="1"/>
</dbReference>
<feature type="domain" description="PH0730-like N-terminal" evidence="6">
    <location>
        <begin position="6"/>
        <end position="45"/>
    </location>
</feature>
<evidence type="ECO:0000256" key="1">
    <source>
        <dbReference type="ARBA" id="ARBA00022598"/>
    </source>
</evidence>
<evidence type="ECO:0000313" key="7">
    <source>
        <dbReference type="EMBL" id="KFM21802.1"/>
    </source>
</evidence>
<dbReference type="GO" id="GO:0006412">
    <property type="term" value="P:translation"/>
    <property type="evidence" value="ECO:0007669"/>
    <property type="project" value="UniProtKB-KW"/>
</dbReference>
<dbReference type="GO" id="GO:0005737">
    <property type="term" value="C:cytoplasm"/>
    <property type="evidence" value="ECO:0007669"/>
    <property type="project" value="InterPro"/>
</dbReference>
<sequence length="169" mass="18713">MSRAILGKEIHLGEGAVKTLISHLKEAKMIDSTRSGNFLTEKGKKFTLQLQKIIPRECKIGKNVLTQNKNNHAIILKKFSSAIKTGLEQRDYAIMYGSSGCTTLVFKNNKFVFPGEDKDCLSKDKKTKQTLMKELDPSEGDIVIISSSDDSFVAEISAKNSALWTIATN</sequence>
<dbReference type="SUPFAM" id="SSF55261">
    <property type="entry name" value="GAD domain-like"/>
    <property type="match status" value="1"/>
</dbReference>
<proteinExistence type="predicted"/>
<keyword evidence="3" id="KW-0067">ATP-binding</keyword>
<dbReference type="InterPro" id="IPR004115">
    <property type="entry name" value="GAD-like_sf"/>
</dbReference>
<accession>A0A087S7U8</accession>
<organism evidence="7 8">
    <name type="scientific">Marine Group I thaumarchaeote SCGC AAA799-B03</name>
    <dbReference type="NCBI Taxonomy" id="1502289"/>
    <lineage>
        <taxon>Archaea</taxon>
        <taxon>Nitrososphaerota</taxon>
        <taxon>Marine Group I</taxon>
    </lineage>
</organism>
<evidence type="ECO:0000259" key="5">
    <source>
        <dbReference type="Pfam" id="PF14544"/>
    </source>
</evidence>
<gene>
    <name evidence="7" type="ORF">AAA799B03_00619</name>
</gene>
<dbReference type="SUPFAM" id="SSF46785">
    <property type="entry name" value="Winged helix' DNA-binding domain"/>
    <property type="match status" value="1"/>
</dbReference>
<evidence type="ECO:0000256" key="2">
    <source>
        <dbReference type="ARBA" id="ARBA00022741"/>
    </source>
</evidence>
<feature type="domain" description="DUF4443" evidence="5">
    <location>
        <begin position="68"/>
        <end position="166"/>
    </location>
</feature>
<comment type="caution">
    <text evidence="7">The sequence shown here is derived from an EMBL/GenBank/DDBJ whole genome shotgun (WGS) entry which is preliminary data.</text>
</comment>
<name>A0A087S7U8_9ARCH</name>
<dbReference type="Proteomes" id="UP000029384">
    <property type="component" value="Unassembled WGS sequence"/>
</dbReference>
<dbReference type="InterPro" id="IPR054039">
    <property type="entry name" value="PH0730-like_N"/>
</dbReference>
<dbReference type="EMBL" id="JOTA01000010">
    <property type="protein sequence ID" value="KFM21802.1"/>
    <property type="molecule type" value="Genomic_DNA"/>
</dbReference>
<dbReference type="Gene3D" id="3.30.1360.30">
    <property type="entry name" value="GAD-like domain"/>
    <property type="match status" value="1"/>
</dbReference>
<dbReference type="InterPro" id="IPR036388">
    <property type="entry name" value="WH-like_DNA-bd_sf"/>
</dbReference>
<evidence type="ECO:0000313" key="8">
    <source>
        <dbReference type="Proteomes" id="UP000029384"/>
    </source>
</evidence>
<dbReference type="Gene3D" id="1.10.10.10">
    <property type="entry name" value="Winged helix-like DNA-binding domain superfamily/Winged helix DNA-binding domain"/>
    <property type="match status" value="1"/>
</dbReference>
<keyword evidence="8" id="KW-1185">Reference proteome</keyword>
<dbReference type="Pfam" id="PF22167">
    <property type="entry name" value="PH0730-like_N"/>
    <property type="match status" value="1"/>
</dbReference>
<dbReference type="GO" id="GO:0004812">
    <property type="term" value="F:aminoacyl-tRNA ligase activity"/>
    <property type="evidence" value="ECO:0007669"/>
    <property type="project" value="InterPro"/>
</dbReference>
<dbReference type="InterPro" id="IPR029349">
    <property type="entry name" value="DUF4443"/>
</dbReference>
<evidence type="ECO:0000256" key="3">
    <source>
        <dbReference type="ARBA" id="ARBA00022840"/>
    </source>
</evidence>
<dbReference type="PATRIC" id="fig|1502289.3.peg.578"/>
<keyword evidence="4" id="KW-0648">Protein biosynthesis</keyword>